<gene>
    <name evidence="2" type="ORF">FGG08_000599</name>
</gene>
<keyword evidence="3" id="KW-1185">Reference proteome</keyword>
<dbReference type="Pfam" id="PF23867">
    <property type="entry name" value="Mmc1_N"/>
    <property type="match status" value="1"/>
</dbReference>
<accession>A0A9P8ICV5</accession>
<proteinExistence type="predicted"/>
<dbReference type="InterPro" id="IPR056196">
    <property type="entry name" value="Mmc1_C"/>
</dbReference>
<evidence type="ECO:0000313" key="3">
    <source>
        <dbReference type="Proteomes" id="UP000698800"/>
    </source>
</evidence>
<evidence type="ECO:0000313" key="2">
    <source>
        <dbReference type="EMBL" id="KAH0545300.1"/>
    </source>
</evidence>
<sequence length="611" mass="67566">MDTSMPNRPFSAPQLEPASQELFEALAKLKKSAANYVNLSRLKLALQGVEGGQKAPVRVAVLGLGGSQESACRLVKVLLTDPLSDEVPWEKQLDGLKSNDGRGLLIRYGDVSLLQRSLLPTLSVPSPFLKTHNLEILISNLHVGASPYDKVSTPRTTSLEDVILVPSLDTPASATGRFSVVTYPVHKALLFVKGVQGAVMYGRFTASQTEGGSSENLIKVAVDLPAPAIAPSGEIISDSPLINTVDVQLARSAIAKFRQSLENATLYEQRWFLSGIPPLLEWLALGSAVGEAEKLKPAVRSLIISLLEETEARINQEEYNQRNATTTSRTLEPTRQALRFALTSWAERAHTELRDELDTAFSGKRWRRLAWWKLFWRVDDVGMIAEEVLSRRWLVEAEKEVIWVTGRIEESELVKAQFGPHPVGNPPAPTAELNPESGLPRTFLDAPTLSPFSELTASNVSEDQAPLPALRPWPLDIPIARSRLLTVTIPPLQSRAQSLLLQTISTSVLTSTLTALLYLSSFSIYESGVVAALGLVWSLRRLQKKWEAVKREWQEEVREEGRRAARETERTVWEILETVGKEHKSLEGEGERQKARGDLLAIREALERLSG</sequence>
<name>A0A9P8ICV5_9PEZI</name>
<feature type="domain" description="Mmc1 C-terminal" evidence="1">
    <location>
        <begin position="341"/>
        <end position="562"/>
    </location>
</feature>
<dbReference type="EMBL" id="JAGHQL010000007">
    <property type="protein sequence ID" value="KAH0545300.1"/>
    <property type="molecule type" value="Genomic_DNA"/>
</dbReference>
<dbReference type="Proteomes" id="UP000698800">
    <property type="component" value="Unassembled WGS sequence"/>
</dbReference>
<dbReference type="PANTHER" id="PTHR38644:SF1">
    <property type="entry name" value="EXPRESSED PROTEIN"/>
    <property type="match status" value="1"/>
</dbReference>
<protein>
    <recommendedName>
        <fullName evidence="1">Mmc1 C-terminal domain-containing protein</fullName>
    </recommendedName>
</protein>
<dbReference type="PANTHER" id="PTHR38644">
    <property type="entry name" value="EXPRESSED PROTEIN"/>
    <property type="match status" value="1"/>
</dbReference>
<reference evidence="2" key="1">
    <citation type="submission" date="2021-03" db="EMBL/GenBank/DDBJ databases">
        <title>Comparative genomics and phylogenomic investigation of the class Geoglossomycetes provide insights into ecological specialization and systematics.</title>
        <authorList>
            <person name="Melie T."/>
            <person name="Pirro S."/>
            <person name="Miller A.N."/>
            <person name="Quandt A."/>
        </authorList>
    </citation>
    <scope>NUCLEOTIDE SEQUENCE</scope>
    <source>
        <strain evidence="2">GBOQ0MN5Z8</strain>
    </source>
</reference>
<dbReference type="Pfam" id="PF23868">
    <property type="entry name" value="Mmc1_C"/>
    <property type="match status" value="1"/>
</dbReference>
<dbReference type="AlphaFoldDB" id="A0A9P8ICV5"/>
<dbReference type="OrthoDB" id="5319015at2759"/>
<organism evidence="2 3">
    <name type="scientific">Glutinoglossum americanum</name>
    <dbReference type="NCBI Taxonomy" id="1670608"/>
    <lineage>
        <taxon>Eukaryota</taxon>
        <taxon>Fungi</taxon>
        <taxon>Dikarya</taxon>
        <taxon>Ascomycota</taxon>
        <taxon>Pezizomycotina</taxon>
        <taxon>Geoglossomycetes</taxon>
        <taxon>Geoglossales</taxon>
        <taxon>Geoglossaceae</taxon>
        <taxon>Glutinoglossum</taxon>
    </lineage>
</organism>
<comment type="caution">
    <text evidence="2">The sequence shown here is derived from an EMBL/GenBank/DDBJ whole genome shotgun (WGS) entry which is preliminary data.</text>
</comment>
<evidence type="ECO:0000259" key="1">
    <source>
        <dbReference type="Pfam" id="PF23868"/>
    </source>
</evidence>